<name>A0A449B3M4_9BACT</name>
<dbReference type="InterPro" id="IPR010994">
    <property type="entry name" value="RuvA_2-like"/>
</dbReference>
<reference evidence="9 10" key="1">
    <citation type="submission" date="2019-01" db="EMBL/GenBank/DDBJ databases">
        <authorList>
            <consortium name="Pathogen Informatics"/>
        </authorList>
    </citation>
    <scope>NUCLEOTIDE SEQUENCE [LARGE SCALE GENOMIC DNA]</scope>
    <source>
        <strain evidence="9 10">NCTC10168</strain>
    </source>
</reference>
<evidence type="ECO:0000259" key="8">
    <source>
        <dbReference type="PROSITE" id="PS50165"/>
    </source>
</evidence>
<evidence type="ECO:0000313" key="9">
    <source>
        <dbReference type="EMBL" id="VEU75186.1"/>
    </source>
</evidence>
<sequence length="572" mass="67148">MKEKIIEKIKEVPSSPGIYLWKDKDGNVIYVGKAKNLKSRMSQYFEGSINSYKTHKLVSIISDFDIFLCKTNKEALLLEKKYIEKYNPEYNILLLDDKKYPYLKVELKNTSLSISLNRKISKESKSSNIFYYGPFPAGYGGGIILKLLQREAFFENGFPIKNNDHTFWLNKFNEIKNILSFKDSNYLNTLKEKMTKAAENLQFEIALDIKNSLTYLKKLKEDQIIELSNNSNIDVFVHKIVQDKIFITILFYRFGILINKENLTIPLHINEEEALRYFFEWYYSNKIKPDYFVVNEILQTVKIQLDDNYNFVFPKIGVNKKILDLAYLNLDNYINREFLNYQKDLEIDKKNIDYLSEITTKKPLKNIVLFDNSNLNNSNPVGVAITYTNGIKNKSLYKKFNLEINNSRQSDVEYMRQSSMRFFSKDNLKINYDLVIVDGGLAQINEVEKVLNDYKIDIPVIGFVKNDKHKTKNIIGINKEIIDIKNKDFYNYVSEMQIEVDRFAKSHLRKRHKITSLDGNLLKIKGLGKKYEEKLLYHFKNYANIYDASIEELSKIVPKKLAIEIKNQVKNN</sequence>
<dbReference type="Gene3D" id="3.30.420.340">
    <property type="entry name" value="UvrC, RNAse H endonuclease domain"/>
    <property type="match status" value="1"/>
</dbReference>
<evidence type="ECO:0000259" key="7">
    <source>
        <dbReference type="PROSITE" id="PS50164"/>
    </source>
</evidence>
<dbReference type="OrthoDB" id="9804933at2"/>
<keyword evidence="1" id="KW-0963">Cytoplasm</keyword>
<dbReference type="RefSeq" id="WP_129646077.1">
    <property type="nucleotide sequence ID" value="NZ_LR215037.1"/>
</dbReference>
<evidence type="ECO:0000256" key="4">
    <source>
        <dbReference type="ARBA" id="ARBA00022881"/>
    </source>
</evidence>
<keyword evidence="5" id="KW-0234">DNA repair</keyword>
<dbReference type="InterPro" id="IPR001943">
    <property type="entry name" value="UVR_dom"/>
</dbReference>
<evidence type="ECO:0000256" key="5">
    <source>
        <dbReference type="ARBA" id="ARBA00023204"/>
    </source>
</evidence>
<dbReference type="Pfam" id="PF01541">
    <property type="entry name" value="GIY-YIG"/>
    <property type="match status" value="1"/>
</dbReference>
<dbReference type="PANTHER" id="PTHR30562:SF1">
    <property type="entry name" value="UVRABC SYSTEM PROTEIN C"/>
    <property type="match status" value="1"/>
</dbReference>
<dbReference type="Pfam" id="PF14520">
    <property type="entry name" value="HHH_5"/>
    <property type="match status" value="1"/>
</dbReference>
<accession>A0A449B3M4</accession>
<gene>
    <name evidence="9" type="primary">uvrC</name>
    <name evidence="9" type="ORF">NCTC10168_00100</name>
</gene>
<dbReference type="PROSITE" id="PS50151">
    <property type="entry name" value="UVR"/>
    <property type="match status" value="1"/>
</dbReference>
<dbReference type="InterPro" id="IPR047296">
    <property type="entry name" value="GIY-YIG_UvrC_Cho"/>
</dbReference>
<dbReference type="Gene3D" id="1.10.150.20">
    <property type="entry name" value="5' to 3' exonuclease, C-terminal subdomain"/>
    <property type="match status" value="1"/>
</dbReference>
<evidence type="ECO:0000256" key="2">
    <source>
        <dbReference type="ARBA" id="ARBA00022763"/>
    </source>
</evidence>
<dbReference type="GO" id="GO:0009380">
    <property type="term" value="C:excinuclease repair complex"/>
    <property type="evidence" value="ECO:0007669"/>
    <property type="project" value="TreeGrafter"/>
</dbReference>
<keyword evidence="10" id="KW-1185">Reference proteome</keyword>
<evidence type="ECO:0000256" key="3">
    <source>
        <dbReference type="ARBA" id="ARBA00022769"/>
    </source>
</evidence>
<dbReference type="SUPFAM" id="SSF82771">
    <property type="entry name" value="GIY-YIG endonuclease"/>
    <property type="match status" value="1"/>
</dbReference>
<dbReference type="InterPro" id="IPR038476">
    <property type="entry name" value="UvrC_RNase_H_dom_sf"/>
</dbReference>
<dbReference type="SUPFAM" id="SSF46600">
    <property type="entry name" value="C-terminal UvrC-binding domain of UvrB"/>
    <property type="match status" value="1"/>
</dbReference>
<evidence type="ECO:0000259" key="6">
    <source>
        <dbReference type="PROSITE" id="PS50151"/>
    </source>
</evidence>
<evidence type="ECO:0000256" key="1">
    <source>
        <dbReference type="ARBA" id="ARBA00022490"/>
    </source>
</evidence>
<dbReference type="Pfam" id="PF02151">
    <property type="entry name" value="UVR"/>
    <property type="match status" value="1"/>
</dbReference>
<keyword evidence="2" id="KW-0227">DNA damage</keyword>
<dbReference type="CDD" id="cd10434">
    <property type="entry name" value="GIY-YIG_UvrC_Cho"/>
    <property type="match status" value="1"/>
</dbReference>
<dbReference type="Proteomes" id="UP000290243">
    <property type="component" value="Chromosome"/>
</dbReference>
<dbReference type="SUPFAM" id="SSF47781">
    <property type="entry name" value="RuvA domain 2-like"/>
    <property type="match status" value="1"/>
</dbReference>
<dbReference type="EMBL" id="LR215037">
    <property type="protein sequence ID" value="VEU75186.1"/>
    <property type="molecule type" value="Genomic_DNA"/>
</dbReference>
<dbReference type="InterPro" id="IPR035901">
    <property type="entry name" value="GIY-YIG_endonuc_sf"/>
</dbReference>
<dbReference type="GO" id="GO:0009381">
    <property type="term" value="F:excinuclease ABC activity"/>
    <property type="evidence" value="ECO:0007669"/>
    <property type="project" value="InterPro"/>
</dbReference>
<dbReference type="Pfam" id="PF22920">
    <property type="entry name" value="UvrC_RNaseH"/>
    <property type="match status" value="1"/>
</dbReference>
<organism evidence="9 10">
    <name type="scientific">Mycoplasmopsis maculosa</name>
    <dbReference type="NCBI Taxonomy" id="114885"/>
    <lineage>
        <taxon>Bacteria</taxon>
        <taxon>Bacillati</taxon>
        <taxon>Mycoplasmatota</taxon>
        <taxon>Mycoplasmoidales</taxon>
        <taxon>Metamycoplasmataceae</taxon>
        <taxon>Mycoplasmopsis</taxon>
    </lineage>
</organism>
<dbReference type="InterPro" id="IPR036876">
    <property type="entry name" value="UVR_dom_sf"/>
</dbReference>
<dbReference type="PROSITE" id="PS50165">
    <property type="entry name" value="UVRC"/>
    <property type="match status" value="1"/>
</dbReference>
<dbReference type="Pfam" id="PF08459">
    <property type="entry name" value="UvrC_RNaseH_dom"/>
    <property type="match status" value="1"/>
</dbReference>
<dbReference type="InterPro" id="IPR000305">
    <property type="entry name" value="GIY-YIG_endonuc"/>
</dbReference>
<dbReference type="AlphaFoldDB" id="A0A449B3M4"/>
<dbReference type="InterPro" id="IPR001162">
    <property type="entry name" value="UvrC_RNase_H_dom"/>
</dbReference>
<feature type="domain" description="UVR" evidence="6">
    <location>
        <begin position="184"/>
        <end position="219"/>
    </location>
</feature>
<dbReference type="PROSITE" id="PS50164">
    <property type="entry name" value="GIY_YIG"/>
    <property type="match status" value="1"/>
</dbReference>
<feature type="domain" description="GIY-YIG" evidence="7">
    <location>
        <begin position="14"/>
        <end position="92"/>
    </location>
</feature>
<feature type="domain" description="UvrC family homology region profile" evidence="8">
    <location>
        <begin position="247"/>
        <end position="451"/>
    </location>
</feature>
<dbReference type="SMART" id="SM00465">
    <property type="entry name" value="GIYc"/>
    <property type="match status" value="1"/>
</dbReference>
<proteinExistence type="predicted"/>
<protein>
    <submittedName>
        <fullName evidence="9">Excinuclease ABC subunit C</fullName>
    </submittedName>
</protein>
<dbReference type="InterPro" id="IPR050066">
    <property type="entry name" value="UvrABC_protein_C"/>
</dbReference>
<dbReference type="KEGG" id="mmau:NCTC10168_00100"/>
<keyword evidence="4" id="KW-0267">Excision nuclease</keyword>
<keyword evidence="3" id="KW-0228">DNA excision</keyword>
<evidence type="ECO:0000313" key="10">
    <source>
        <dbReference type="Proteomes" id="UP000290243"/>
    </source>
</evidence>
<dbReference type="PANTHER" id="PTHR30562">
    <property type="entry name" value="UVRC/OXIDOREDUCTASE"/>
    <property type="match status" value="1"/>
</dbReference>
<dbReference type="FunFam" id="3.40.1440.10:FF:000001">
    <property type="entry name" value="UvrABC system protein C"/>
    <property type="match status" value="1"/>
</dbReference>
<dbReference type="GO" id="GO:0006289">
    <property type="term" value="P:nucleotide-excision repair"/>
    <property type="evidence" value="ECO:0007669"/>
    <property type="project" value="InterPro"/>
</dbReference>
<dbReference type="Gene3D" id="3.40.1440.10">
    <property type="entry name" value="GIY-YIG endonuclease"/>
    <property type="match status" value="1"/>
</dbReference>